<organism evidence="1">
    <name type="scientific">Anguilla anguilla</name>
    <name type="common">European freshwater eel</name>
    <name type="synonym">Muraena anguilla</name>
    <dbReference type="NCBI Taxonomy" id="7936"/>
    <lineage>
        <taxon>Eukaryota</taxon>
        <taxon>Metazoa</taxon>
        <taxon>Chordata</taxon>
        <taxon>Craniata</taxon>
        <taxon>Vertebrata</taxon>
        <taxon>Euteleostomi</taxon>
        <taxon>Actinopterygii</taxon>
        <taxon>Neopterygii</taxon>
        <taxon>Teleostei</taxon>
        <taxon>Anguilliformes</taxon>
        <taxon>Anguillidae</taxon>
        <taxon>Anguilla</taxon>
    </lineage>
</organism>
<reference evidence="1" key="2">
    <citation type="journal article" date="2015" name="Fish Shellfish Immunol.">
        <title>Early steps in the European eel (Anguilla anguilla)-Vibrio vulnificus interaction in the gills: Role of the RtxA13 toxin.</title>
        <authorList>
            <person name="Callol A."/>
            <person name="Pajuelo D."/>
            <person name="Ebbesson L."/>
            <person name="Teles M."/>
            <person name="MacKenzie S."/>
            <person name="Amaro C."/>
        </authorList>
    </citation>
    <scope>NUCLEOTIDE SEQUENCE</scope>
</reference>
<proteinExistence type="predicted"/>
<evidence type="ECO:0000313" key="1">
    <source>
        <dbReference type="EMBL" id="JAH11553.1"/>
    </source>
</evidence>
<sequence length="51" mass="5863">MYMGVCRLCAYELIGVHALCVFVTNQCLCVVYMNVCLKSNHCESVCWYVCF</sequence>
<dbReference type="AlphaFoldDB" id="A0A0E9Q607"/>
<protein>
    <submittedName>
        <fullName evidence="1">Uncharacterized protein</fullName>
    </submittedName>
</protein>
<accession>A0A0E9Q607</accession>
<name>A0A0E9Q607_ANGAN</name>
<dbReference type="EMBL" id="GBXM01097024">
    <property type="protein sequence ID" value="JAH11553.1"/>
    <property type="molecule type" value="Transcribed_RNA"/>
</dbReference>
<reference evidence="1" key="1">
    <citation type="submission" date="2014-11" db="EMBL/GenBank/DDBJ databases">
        <authorList>
            <person name="Amaro Gonzalez C."/>
        </authorList>
    </citation>
    <scope>NUCLEOTIDE SEQUENCE</scope>
</reference>